<dbReference type="Gene3D" id="3.60.21.10">
    <property type="match status" value="1"/>
</dbReference>
<dbReference type="GO" id="GO:0016787">
    <property type="term" value="F:hydrolase activity"/>
    <property type="evidence" value="ECO:0007669"/>
    <property type="project" value="InterPro"/>
</dbReference>
<accession>A0AA40S5X2</accession>
<dbReference type="AlphaFoldDB" id="A0AA40S5X2"/>
<reference evidence="2 3" key="1">
    <citation type="submission" date="2020-08" db="EMBL/GenBank/DDBJ databases">
        <title>Genomic Encyclopedia of Type Strains, Phase IV (KMG-IV): sequencing the most valuable type-strain genomes for metagenomic binning, comparative biology and taxonomic classification.</title>
        <authorList>
            <person name="Goeker M."/>
        </authorList>
    </citation>
    <scope>NUCLEOTIDE SEQUENCE [LARGE SCALE GENOMIC DNA]</scope>
    <source>
        <strain evidence="2 3">DSM 11490</strain>
    </source>
</reference>
<comment type="caution">
    <text evidence="2">The sequence shown here is derived from an EMBL/GenBank/DDBJ whole genome shotgun (WGS) entry which is preliminary data.</text>
</comment>
<dbReference type="EMBL" id="JACJIB010000007">
    <property type="protein sequence ID" value="MBA8915070.1"/>
    <property type="molecule type" value="Genomic_DNA"/>
</dbReference>
<keyword evidence="3" id="KW-1185">Reference proteome</keyword>
<proteinExistence type="predicted"/>
<evidence type="ECO:0000259" key="1">
    <source>
        <dbReference type="Pfam" id="PF00149"/>
    </source>
</evidence>
<name>A0AA40S5X2_9HYPH</name>
<gene>
    <name evidence="2" type="ORF">HNR51_004166</name>
</gene>
<evidence type="ECO:0000313" key="2">
    <source>
        <dbReference type="EMBL" id="MBA8915070.1"/>
    </source>
</evidence>
<organism evidence="2 3">
    <name type="scientific">Methylorubrum thiocyanatum</name>
    <dbReference type="NCBI Taxonomy" id="47958"/>
    <lineage>
        <taxon>Bacteria</taxon>
        <taxon>Pseudomonadati</taxon>
        <taxon>Pseudomonadota</taxon>
        <taxon>Alphaproteobacteria</taxon>
        <taxon>Hyphomicrobiales</taxon>
        <taxon>Methylobacteriaceae</taxon>
        <taxon>Methylorubrum</taxon>
    </lineage>
</organism>
<protein>
    <submittedName>
        <fullName evidence="2">Calcineurin-like phosphoesterase family protein</fullName>
    </submittedName>
</protein>
<dbReference type="InterPro" id="IPR029052">
    <property type="entry name" value="Metallo-depent_PP-like"/>
</dbReference>
<dbReference type="Pfam" id="PF00149">
    <property type="entry name" value="Metallophos"/>
    <property type="match status" value="1"/>
</dbReference>
<dbReference type="Proteomes" id="UP000543554">
    <property type="component" value="Unassembled WGS sequence"/>
</dbReference>
<sequence>MTTFFCADLHLGHATLLTSAVARPRPFASIEEHDEAIISRWNATVRRASDDVYVLGDFALGLDAAALERAFRRLRGRKHLIIGNHDAKRTIRLPWSSKPADLRRIAVDAGGHRYDVTLCHYPMRAWNRIYHGAIHLFGHTHGSLPGTRRSCDVGVDVWDFRPVTLTEILDAMALANTWPEELQGIEDRG</sequence>
<feature type="domain" description="Calcineurin-like phosphoesterase" evidence="1">
    <location>
        <begin position="1"/>
        <end position="141"/>
    </location>
</feature>
<dbReference type="SUPFAM" id="SSF56300">
    <property type="entry name" value="Metallo-dependent phosphatases"/>
    <property type="match status" value="1"/>
</dbReference>
<evidence type="ECO:0000313" key="3">
    <source>
        <dbReference type="Proteomes" id="UP000543554"/>
    </source>
</evidence>
<dbReference type="InterPro" id="IPR004843">
    <property type="entry name" value="Calcineurin-like_PHP"/>
</dbReference>
<dbReference type="RefSeq" id="WP_239681437.1">
    <property type="nucleotide sequence ID" value="NZ_BPRF01000004.1"/>
</dbReference>